<dbReference type="Gene3D" id="3.40.50.1000">
    <property type="entry name" value="HAD superfamily/HAD-like"/>
    <property type="match status" value="1"/>
</dbReference>
<dbReference type="InterPro" id="IPR023198">
    <property type="entry name" value="PGP-like_dom2"/>
</dbReference>
<evidence type="ECO:0000313" key="2">
    <source>
        <dbReference type="Proteomes" id="UP000238205"/>
    </source>
</evidence>
<dbReference type="InterPro" id="IPR006439">
    <property type="entry name" value="HAD-SF_hydro_IA"/>
</dbReference>
<dbReference type="InterPro" id="IPR041492">
    <property type="entry name" value="HAD_2"/>
</dbReference>
<dbReference type="AlphaFoldDB" id="A0A2T0WAI6"/>
<accession>A0A2T0WAI6</accession>
<dbReference type="GO" id="GO:0016787">
    <property type="term" value="F:hydrolase activity"/>
    <property type="evidence" value="ECO:0007669"/>
    <property type="project" value="UniProtKB-KW"/>
</dbReference>
<protein>
    <submittedName>
        <fullName evidence="1">Putative hydrolase of the HAD superfamily</fullName>
    </submittedName>
</protein>
<evidence type="ECO:0000313" key="1">
    <source>
        <dbReference type="EMBL" id="PRY83534.1"/>
    </source>
</evidence>
<dbReference type="Pfam" id="PF13419">
    <property type="entry name" value="HAD_2"/>
    <property type="match status" value="1"/>
</dbReference>
<dbReference type="PANTHER" id="PTHR43611">
    <property type="entry name" value="ALPHA-D-GLUCOSE 1-PHOSPHATE PHOSPHATASE"/>
    <property type="match status" value="1"/>
</dbReference>
<dbReference type="SFLD" id="SFLDS00003">
    <property type="entry name" value="Haloacid_Dehalogenase"/>
    <property type="match status" value="1"/>
</dbReference>
<dbReference type="SUPFAM" id="SSF56784">
    <property type="entry name" value="HAD-like"/>
    <property type="match status" value="1"/>
</dbReference>
<gene>
    <name evidence="1" type="ORF">CLV38_104140</name>
</gene>
<dbReference type="SFLD" id="SFLDG01129">
    <property type="entry name" value="C1.5:_HAD__Beta-PGM__Phosphata"/>
    <property type="match status" value="1"/>
</dbReference>
<organism evidence="1 2">
    <name type="scientific">Alkalibacterium olivapovliticus</name>
    <dbReference type="NCBI Taxonomy" id="99907"/>
    <lineage>
        <taxon>Bacteria</taxon>
        <taxon>Bacillati</taxon>
        <taxon>Bacillota</taxon>
        <taxon>Bacilli</taxon>
        <taxon>Lactobacillales</taxon>
        <taxon>Carnobacteriaceae</taxon>
        <taxon>Alkalibacterium</taxon>
    </lineage>
</organism>
<comment type="caution">
    <text evidence="1">The sequence shown here is derived from an EMBL/GenBank/DDBJ whole genome shotgun (WGS) entry which is preliminary data.</text>
</comment>
<dbReference type="Proteomes" id="UP000238205">
    <property type="component" value="Unassembled WGS sequence"/>
</dbReference>
<dbReference type="PRINTS" id="PR00413">
    <property type="entry name" value="HADHALOGNASE"/>
</dbReference>
<dbReference type="InterPro" id="IPR023214">
    <property type="entry name" value="HAD_sf"/>
</dbReference>
<reference evidence="1 2" key="1">
    <citation type="submission" date="2018-03" db="EMBL/GenBank/DDBJ databases">
        <title>Genomic Encyclopedia of Archaeal and Bacterial Type Strains, Phase II (KMG-II): from individual species to whole genera.</title>
        <authorList>
            <person name="Goeker M."/>
        </authorList>
    </citation>
    <scope>NUCLEOTIDE SEQUENCE [LARGE SCALE GENOMIC DNA]</scope>
    <source>
        <strain evidence="1 2">DSM 13175</strain>
    </source>
</reference>
<dbReference type="CDD" id="cd02603">
    <property type="entry name" value="HAD_sEH-N_like"/>
    <property type="match status" value="1"/>
</dbReference>
<dbReference type="RefSeq" id="WP_106191563.1">
    <property type="nucleotide sequence ID" value="NZ_PVTO01000004.1"/>
</dbReference>
<dbReference type="Gene3D" id="1.10.150.240">
    <property type="entry name" value="Putative phosphatase, domain 2"/>
    <property type="match status" value="1"/>
</dbReference>
<dbReference type="OrthoDB" id="9797415at2"/>
<dbReference type="PANTHER" id="PTHR43611:SF3">
    <property type="entry name" value="FLAVIN MONONUCLEOTIDE HYDROLASE 1, CHLOROPLATIC"/>
    <property type="match status" value="1"/>
</dbReference>
<proteinExistence type="predicted"/>
<dbReference type="NCBIfam" id="TIGR01509">
    <property type="entry name" value="HAD-SF-IA-v3"/>
    <property type="match status" value="1"/>
</dbReference>
<name>A0A2T0WAI6_9LACT</name>
<keyword evidence="1" id="KW-0378">Hydrolase</keyword>
<dbReference type="InterPro" id="IPR036412">
    <property type="entry name" value="HAD-like_sf"/>
</dbReference>
<dbReference type="EMBL" id="PVTO01000004">
    <property type="protein sequence ID" value="PRY83534.1"/>
    <property type="molecule type" value="Genomic_DNA"/>
</dbReference>
<sequence length="202" mass="23501">MIKNVVFDMGNVLIRYAPADFIQTFTSNTEHQQLLLNEIFLADEWLQYDRGTITKDKIIENVTKRLPETLHVSVSEVMDTWYQKMTPIIEMEAIVKGLKANGYHLYLFSNVSQDFHQFKHIIPGVDYFEGLFLSSDWKCIKPETEIYQKFFTHFDLTPSECFFIDDLPMNIESAKNIGMDGYVFDGDISDLKAHFKKAGIDF</sequence>
<keyword evidence="2" id="KW-1185">Reference proteome</keyword>